<dbReference type="Pfam" id="PF01593">
    <property type="entry name" value="Amino_oxidase"/>
    <property type="match status" value="1"/>
</dbReference>
<evidence type="ECO:0000259" key="1">
    <source>
        <dbReference type="Pfam" id="PF01593"/>
    </source>
</evidence>
<dbReference type="Gene3D" id="3.50.50.60">
    <property type="entry name" value="FAD/NAD(P)-binding domain"/>
    <property type="match status" value="1"/>
</dbReference>
<comment type="caution">
    <text evidence="2">The sequence shown here is derived from an EMBL/GenBank/DDBJ whole genome shotgun (WGS) entry which is preliminary data.</text>
</comment>
<reference evidence="3" key="1">
    <citation type="journal article" date="2019" name="Int. J. Syst. Evol. Microbiol.">
        <title>The Global Catalogue of Microorganisms (GCM) 10K type strain sequencing project: providing services to taxonomists for standard genome sequencing and annotation.</title>
        <authorList>
            <consortium name="The Broad Institute Genomics Platform"/>
            <consortium name="The Broad Institute Genome Sequencing Center for Infectious Disease"/>
            <person name="Wu L."/>
            <person name="Ma J."/>
        </authorList>
    </citation>
    <scope>NUCLEOTIDE SEQUENCE [LARGE SCALE GENOMIC DNA]</scope>
    <source>
        <strain evidence="3">JCM 18409</strain>
    </source>
</reference>
<dbReference type="InterPro" id="IPR036188">
    <property type="entry name" value="FAD/NAD-bd_sf"/>
</dbReference>
<accession>A0ABP9JNA9</accession>
<dbReference type="Gene3D" id="1.10.3110.10">
    <property type="entry name" value="protoporphyrinogen ix oxidase, domain 3"/>
    <property type="match status" value="1"/>
</dbReference>
<sequence>MVGSGVAGLTAAHVLSRVRRVALYEADDRLGGHAHTHDLASSDGRVHRVDSGFIVHNRRTYPNLLRLLRELDVATQESEMSMSVRCEGCGLEYAGARGPAGLLARPRNALHGPYLRMLAEVPVFHRAARRLLAEGTEGAGDTLTLGDFLTRERFSPYFVAHFMTPLVSAVWSCDAHTALDHPAVHLFRFLEHHGMLSIGDSPVWRTVTGGSRSYVDRLAKQLDAVHTSAPVRAVRRHADGVEITTDDGTTASYDSVVVAVHSDQALQLLADPTEREREVLGAFRYSRNSTLLHTDTTLLPRARRARASWNYLMPSCAAAADRVRVSYDMNRLQRLDAPETYVVTLGGEDRVDPDRILARMEYEHPVFTPESVAAQRQLPALNTAVTAFAGAYHGWGFHEDGCRSGVTAAAALGVVW</sequence>
<dbReference type="Gene3D" id="3.90.660.20">
    <property type="entry name" value="Protoporphyrinogen oxidase, mitochondrial, domain 2"/>
    <property type="match status" value="1"/>
</dbReference>
<dbReference type="InterPro" id="IPR002937">
    <property type="entry name" value="Amino_oxidase"/>
</dbReference>
<evidence type="ECO:0000313" key="2">
    <source>
        <dbReference type="EMBL" id="GAA5037616.1"/>
    </source>
</evidence>
<dbReference type="Proteomes" id="UP001501759">
    <property type="component" value="Unassembled WGS sequence"/>
</dbReference>
<dbReference type="PANTHER" id="PTHR42923">
    <property type="entry name" value="PROTOPORPHYRINOGEN OXIDASE"/>
    <property type="match status" value="1"/>
</dbReference>
<keyword evidence="3" id="KW-1185">Reference proteome</keyword>
<dbReference type="InterPro" id="IPR050464">
    <property type="entry name" value="Zeta_carotene_desat/Oxidored"/>
</dbReference>
<gene>
    <name evidence="2" type="ORF">GCM10023335_85940</name>
</gene>
<evidence type="ECO:0000313" key="3">
    <source>
        <dbReference type="Proteomes" id="UP001501759"/>
    </source>
</evidence>
<protein>
    <submittedName>
        <fullName evidence="2">FAD-dependent oxidoreductase</fullName>
    </submittedName>
</protein>
<dbReference type="EMBL" id="BAABKB010000047">
    <property type="protein sequence ID" value="GAA5037616.1"/>
    <property type="molecule type" value="Genomic_DNA"/>
</dbReference>
<dbReference type="SUPFAM" id="SSF51905">
    <property type="entry name" value="FAD/NAD(P)-binding domain"/>
    <property type="match status" value="1"/>
</dbReference>
<feature type="domain" description="Amine oxidase" evidence="1">
    <location>
        <begin position="6"/>
        <end position="282"/>
    </location>
</feature>
<proteinExistence type="predicted"/>
<organism evidence="2 3">
    <name type="scientific">Streptomyces siamensis</name>
    <dbReference type="NCBI Taxonomy" id="1274986"/>
    <lineage>
        <taxon>Bacteria</taxon>
        <taxon>Bacillati</taxon>
        <taxon>Actinomycetota</taxon>
        <taxon>Actinomycetes</taxon>
        <taxon>Kitasatosporales</taxon>
        <taxon>Streptomycetaceae</taxon>
        <taxon>Streptomyces</taxon>
    </lineage>
</organism>
<name>A0ABP9JNA9_9ACTN</name>
<dbReference type="PANTHER" id="PTHR42923:SF17">
    <property type="entry name" value="AMINE OXIDASE DOMAIN-CONTAINING PROTEIN"/>
    <property type="match status" value="1"/>
</dbReference>